<dbReference type="PANTHER" id="PTHR33383">
    <property type="entry name" value="MEMBRANE PROTEIN INSERTION EFFICIENCY FACTOR-RELATED"/>
    <property type="match status" value="1"/>
</dbReference>
<dbReference type="EMBL" id="BRYA01000702">
    <property type="protein sequence ID" value="GMI30295.1"/>
    <property type="molecule type" value="Genomic_DNA"/>
</dbReference>
<reference evidence="2" key="1">
    <citation type="journal article" date="2023" name="Commun. Biol.">
        <title>Genome analysis of Parmales, the sister group of diatoms, reveals the evolutionary specialization of diatoms from phago-mixotrophs to photoautotrophs.</title>
        <authorList>
            <person name="Ban H."/>
            <person name="Sato S."/>
            <person name="Yoshikawa S."/>
            <person name="Yamada K."/>
            <person name="Nakamura Y."/>
            <person name="Ichinomiya M."/>
            <person name="Sato N."/>
            <person name="Blanc-Mathieu R."/>
            <person name="Endo H."/>
            <person name="Kuwata A."/>
            <person name="Ogata H."/>
        </authorList>
    </citation>
    <scope>NUCLEOTIDE SEQUENCE [LARGE SCALE GENOMIC DNA]</scope>
</reference>
<protein>
    <recommendedName>
        <fullName evidence="3">Membrane protein insertion efficiency factor</fullName>
    </recommendedName>
</protein>
<organism evidence="1 2">
    <name type="scientific">Triparma columacea</name>
    <dbReference type="NCBI Taxonomy" id="722753"/>
    <lineage>
        <taxon>Eukaryota</taxon>
        <taxon>Sar</taxon>
        <taxon>Stramenopiles</taxon>
        <taxon>Ochrophyta</taxon>
        <taxon>Bolidophyceae</taxon>
        <taxon>Parmales</taxon>
        <taxon>Triparmaceae</taxon>
        <taxon>Triparma</taxon>
    </lineage>
</organism>
<sequence length="81" mass="8758">MAALASLKFYKSVISPILPPSCRFLPTCSEYSKEAFVKFGPQKGFVLTAWRLVRCSPIGGKGYDPPQWPPVGLKAGGIGRS</sequence>
<dbReference type="NCBIfam" id="TIGR00278">
    <property type="entry name" value="membrane protein insertion efficiency factor YidD"/>
    <property type="match status" value="1"/>
</dbReference>
<comment type="caution">
    <text evidence="1">The sequence shown here is derived from an EMBL/GenBank/DDBJ whole genome shotgun (WGS) entry which is preliminary data.</text>
</comment>
<gene>
    <name evidence="1" type="ORF">TrCOL_g5532</name>
</gene>
<proteinExistence type="inferred from homology"/>
<dbReference type="OrthoDB" id="1798at2759"/>
<evidence type="ECO:0000313" key="2">
    <source>
        <dbReference type="Proteomes" id="UP001165065"/>
    </source>
</evidence>
<keyword evidence="2" id="KW-1185">Reference proteome</keyword>
<accession>A0A9W7G2V2</accession>
<dbReference type="HAMAP" id="MF_00386">
    <property type="entry name" value="UPF0161_YidD"/>
    <property type="match status" value="1"/>
</dbReference>
<name>A0A9W7G2V2_9STRA</name>
<evidence type="ECO:0008006" key="3">
    <source>
        <dbReference type="Google" id="ProtNLM"/>
    </source>
</evidence>
<dbReference type="Proteomes" id="UP001165065">
    <property type="component" value="Unassembled WGS sequence"/>
</dbReference>
<dbReference type="AlphaFoldDB" id="A0A9W7G2V2"/>
<dbReference type="InterPro" id="IPR002696">
    <property type="entry name" value="Membr_insert_effic_factor_YidD"/>
</dbReference>
<evidence type="ECO:0000313" key="1">
    <source>
        <dbReference type="EMBL" id="GMI30295.1"/>
    </source>
</evidence>
<dbReference type="SMART" id="SM01234">
    <property type="entry name" value="Haemolytic"/>
    <property type="match status" value="1"/>
</dbReference>
<dbReference type="Pfam" id="PF01809">
    <property type="entry name" value="YidD"/>
    <property type="match status" value="1"/>
</dbReference>
<dbReference type="PANTHER" id="PTHR33383:SF1">
    <property type="entry name" value="MEMBRANE PROTEIN INSERTION EFFICIENCY FACTOR-RELATED"/>
    <property type="match status" value="1"/>
</dbReference>